<feature type="transmembrane region" description="Helical" evidence="1">
    <location>
        <begin position="318"/>
        <end position="335"/>
    </location>
</feature>
<keyword evidence="1" id="KW-1133">Transmembrane helix</keyword>
<dbReference type="KEGG" id="splr:C0J00_08275"/>
<dbReference type="PIRSF" id="PIRSF037259">
    <property type="entry name" value="EcsB_ABC"/>
    <property type="match status" value="1"/>
</dbReference>
<dbReference type="AlphaFoldDB" id="A0A2L0D5X5"/>
<dbReference type="Pfam" id="PF05975">
    <property type="entry name" value="EcsB"/>
    <property type="match status" value="2"/>
</dbReference>
<feature type="transmembrane region" description="Helical" evidence="1">
    <location>
        <begin position="20"/>
        <end position="43"/>
    </location>
</feature>
<evidence type="ECO:0000313" key="2">
    <source>
        <dbReference type="EMBL" id="AUW97094.1"/>
    </source>
</evidence>
<reference evidence="2 3" key="2">
    <citation type="submission" date="2018-02" db="EMBL/GenBank/DDBJ databases">
        <title>Whole genome sequencing analysis of Streptococcus pluranimalium isolated from cattle infected mastitis in China.</title>
        <authorList>
            <person name="Zhang J.-R."/>
            <person name="Hu G.-Z."/>
        </authorList>
    </citation>
    <scope>NUCLEOTIDE SEQUENCE [LARGE SCALE GENOMIC DNA]</scope>
    <source>
        <strain evidence="2 3">TH11417</strain>
    </source>
</reference>
<dbReference type="InterPro" id="IPR010288">
    <property type="entry name" value="EcsB_ABC"/>
</dbReference>
<protein>
    <submittedName>
        <fullName evidence="2">Multidrug ABC transporter permease</fullName>
    </submittedName>
</protein>
<proteinExistence type="predicted"/>
<dbReference type="EMBL" id="CP025536">
    <property type="protein sequence ID" value="AUW97094.1"/>
    <property type="molecule type" value="Genomic_DNA"/>
</dbReference>
<dbReference type="OrthoDB" id="2447941at2"/>
<keyword evidence="3" id="KW-1185">Reference proteome</keyword>
<sequence>MEKIIQKRRLEFNQRCVKYLRYVFNDHFVLVLMFLLGFLVVQYTNLVNDFPKGSMFPVVLSILVTLALTFLGRIATYLVSADQVFLLLQETFLQRNLKNAARKSFILWGIFQLFVTLLLSPIFLLSGWSLWQLIGYVVVLLILRGIRIYHDFKGFYRGHLLDFTKLIRYEKQRQQRILTFFALFTTVKGISSTTKPRKYLNPLIGLLTKTTTQNVWLELYARAYLRNGDYFWLSLRLLLISLVLGVLLPNWWGLALVGLFNYLLLFQLLGLYRVYDYQIMARLYPVESELQRQAFKTLLLKLSLGIGLIQLSLVALDWRFLGIIPIMLVLSLVYLPNKLKMFVD</sequence>
<name>A0A2L0D5X5_9STRE</name>
<dbReference type="GO" id="GO:0016020">
    <property type="term" value="C:membrane"/>
    <property type="evidence" value="ECO:0007669"/>
    <property type="project" value="InterPro"/>
</dbReference>
<organism evidence="2 3">
    <name type="scientific">Streptococcus pluranimalium</name>
    <dbReference type="NCBI Taxonomy" id="82348"/>
    <lineage>
        <taxon>Bacteria</taxon>
        <taxon>Bacillati</taxon>
        <taxon>Bacillota</taxon>
        <taxon>Bacilli</taxon>
        <taxon>Lactobacillales</taxon>
        <taxon>Streptococcaceae</taxon>
        <taxon>Streptococcus</taxon>
    </lineage>
</organism>
<evidence type="ECO:0000313" key="3">
    <source>
        <dbReference type="Proteomes" id="UP000238956"/>
    </source>
</evidence>
<dbReference type="Proteomes" id="UP000238956">
    <property type="component" value="Chromosome"/>
</dbReference>
<keyword evidence="1" id="KW-0472">Membrane</keyword>
<gene>
    <name evidence="2" type="ORF">C0J00_08275</name>
</gene>
<dbReference type="RefSeq" id="WP_104968413.1">
    <property type="nucleotide sequence ID" value="NZ_CP025536.1"/>
</dbReference>
<dbReference type="GeneID" id="98393898"/>
<keyword evidence="1" id="KW-0812">Transmembrane</keyword>
<feature type="transmembrane region" description="Helical" evidence="1">
    <location>
        <begin position="230"/>
        <end position="248"/>
    </location>
</feature>
<feature type="transmembrane region" description="Helical" evidence="1">
    <location>
        <begin position="105"/>
        <end position="124"/>
    </location>
</feature>
<feature type="transmembrane region" description="Helical" evidence="1">
    <location>
        <begin position="254"/>
        <end position="274"/>
    </location>
</feature>
<feature type="transmembrane region" description="Helical" evidence="1">
    <location>
        <begin position="130"/>
        <end position="149"/>
    </location>
</feature>
<accession>A0A2L0D5X5</accession>
<reference evidence="2 3" key="1">
    <citation type="submission" date="2017-12" db="EMBL/GenBank/DDBJ databases">
        <authorList>
            <person name="Hurst M.R.H."/>
        </authorList>
    </citation>
    <scope>NUCLEOTIDE SEQUENCE [LARGE SCALE GENOMIC DNA]</scope>
    <source>
        <strain evidence="2 3">TH11417</strain>
    </source>
</reference>
<feature type="transmembrane region" description="Helical" evidence="1">
    <location>
        <begin position="55"/>
        <end position="79"/>
    </location>
</feature>
<evidence type="ECO:0000256" key="1">
    <source>
        <dbReference type="SAM" id="Phobius"/>
    </source>
</evidence>
<feature type="transmembrane region" description="Helical" evidence="1">
    <location>
        <begin position="294"/>
        <end position="312"/>
    </location>
</feature>